<dbReference type="OrthoDB" id="197861at2"/>
<dbReference type="Gene3D" id="3.30.70.270">
    <property type="match status" value="1"/>
</dbReference>
<evidence type="ECO:0000259" key="5">
    <source>
        <dbReference type="PROSITE" id="PS50883"/>
    </source>
</evidence>
<dbReference type="InterPro" id="IPR013655">
    <property type="entry name" value="PAS_fold_3"/>
</dbReference>
<keyword evidence="2" id="KW-0472">Membrane</keyword>
<dbReference type="Pfam" id="PF00990">
    <property type="entry name" value="GGDEF"/>
    <property type="match status" value="1"/>
</dbReference>
<dbReference type="NCBIfam" id="TIGR00229">
    <property type="entry name" value="sensory_box"/>
    <property type="match status" value="2"/>
</dbReference>
<dbReference type="Gene3D" id="3.20.20.450">
    <property type="entry name" value="EAL domain"/>
    <property type="match status" value="1"/>
</dbReference>
<dbReference type="EMBL" id="SMTF01000003">
    <property type="protein sequence ID" value="TDK25986.1"/>
    <property type="molecule type" value="Genomic_DNA"/>
</dbReference>
<dbReference type="SUPFAM" id="SSF55073">
    <property type="entry name" value="Nucleotide cyclase"/>
    <property type="match status" value="1"/>
</dbReference>
<keyword evidence="2" id="KW-1133">Transmembrane helix</keyword>
<sequence>MRWRRCSRSTGHEQGEHHRQNEWGSGCACCGCLARLGPALGKMPLQNEMPLRSAGSAAMVRTVGVVLGVVLMVGLAVLLLQDRKARIDAAHRQSLALATGVDRLLYFGLRNLERAMAGISADAEVFATTAPEQAQALLVDGVEGVVSRHAELHSIVLVDARGQAMTSGEGDPDLPGWATPMRSAGRLLVGPLQADGDGGWWLRLAFPFGQDQWLLSRLHASEFERMIRDLDIGRDGSVTMLDQLGTVLARVQNGGNVDFAGRRIQLPDQVRDATGTASLRMVSQLDGVERTAGFSGTNGYGVLVAAGIGLDEALTPWMWLVALASAIVALYWMGLGYLVYRLATGERARDALLDELEAQADWLDQAQQAASTGVWRLESDDMMIRVSAHTAAIFGLAPEAAVLPADRFFERMHPEDRARVEQAFAESRGSGTPYLTEYRVLLDDGSERWISARGGVAGSGRAPGRLAGTVVDITSRRLAQARIERAEAQFRALFERNPLPFWVFDVATLRFIAVNQAAVAAYGYSVREFLEKTILDIRPPEDRPALMGAMRQRTGDQDVDGVWTHVRKDGSRLDVRIFSSSIEFGGRPARLVLAEDISDRMTYERDLAWRATHDSTTGLETVEALTDRLDRRAADALGARYAVAYVRLRELELVAPTLGRSTSELLLREMAERISLVGETFGLAGYWPSESFVVVALDASRRHEMLAALEEAIAMPVHTEGGAHPVEASIGIAEGPEPGEGAEQVIGHAALAALKAWQEQTQALPYDHAMAEEAAERLALARSLRDAIDNREFELHYQPIRRLEDNRLVSVEALLRWRRPGGGHVPPATFIPLAEASGLIVPIGRWVLAEAALGYRRLAAHGHGDVAVAINISAVQLLGDGLPDAIRSVQAEHGLPVGALHVELTESVVVRRPQVARARMLELRSAGVRISIDDFGTGFSSMAYLRNLPLDCLKIDRSFVQNVHADERNASICRALIALARGLGLGTIAEGVEREEELEWLRRNGCEQAQGYHLGRPAPLDDLLQALRAAA</sequence>
<dbReference type="SUPFAM" id="SSF141868">
    <property type="entry name" value="EAL domain-like"/>
    <property type="match status" value="1"/>
</dbReference>
<dbReference type="Pfam" id="PF13426">
    <property type="entry name" value="PAS_9"/>
    <property type="match status" value="1"/>
</dbReference>
<dbReference type="Proteomes" id="UP000294796">
    <property type="component" value="Unassembled WGS sequence"/>
</dbReference>
<dbReference type="PANTHER" id="PTHR44757:SF2">
    <property type="entry name" value="BIOFILM ARCHITECTURE MAINTENANCE PROTEIN MBAA"/>
    <property type="match status" value="1"/>
</dbReference>
<dbReference type="AlphaFoldDB" id="A0A4R5TXR3"/>
<dbReference type="InterPro" id="IPR000700">
    <property type="entry name" value="PAS-assoc_C"/>
</dbReference>
<dbReference type="PROSITE" id="PS50887">
    <property type="entry name" value="GGDEF"/>
    <property type="match status" value="1"/>
</dbReference>
<feature type="transmembrane region" description="Helical" evidence="2">
    <location>
        <begin position="58"/>
        <end position="80"/>
    </location>
</feature>
<dbReference type="InterPro" id="IPR052155">
    <property type="entry name" value="Biofilm_reg_signaling"/>
</dbReference>
<dbReference type="InterPro" id="IPR035919">
    <property type="entry name" value="EAL_sf"/>
</dbReference>
<dbReference type="InterPro" id="IPR043128">
    <property type="entry name" value="Rev_trsase/Diguanyl_cyclase"/>
</dbReference>
<dbReference type="CDD" id="cd01948">
    <property type="entry name" value="EAL"/>
    <property type="match status" value="1"/>
</dbReference>
<feature type="region of interest" description="Disordered" evidence="1">
    <location>
        <begin position="1"/>
        <end position="22"/>
    </location>
</feature>
<feature type="domain" description="GGDEF" evidence="6">
    <location>
        <begin position="639"/>
        <end position="769"/>
    </location>
</feature>
<gene>
    <name evidence="7" type="ORF">E2F46_05105</name>
</gene>
<dbReference type="InterPro" id="IPR029787">
    <property type="entry name" value="Nucleotide_cyclase"/>
</dbReference>
<dbReference type="PROSITE" id="PS50883">
    <property type="entry name" value="EAL"/>
    <property type="match status" value="1"/>
</dbReference>
<dbReference type="InterPro" id="IPR035965">
    <property type="entry name" value="PAS-like_dom_sf"/>
</dbReference>
<dbReference type="PANTHER" id="PTHR44757">
    <property type="entry name" value="DIGUANYLATE CYCLASE DGCP"/>
    <property type="match status" value="1"/>
</dbReference>
<evidence type="ECO:0000313" key="7">
    <source>
        <dbReference type="EMBL" id="TDK25986.1"/>
    </source>
</evidence>
<dbReference type="SMART" id="SM00052">
    <property type="entry name" value="EAL"/>
    <property type="match status" value="1"/>
</dbReference>
<keyword evidence="2" id="KW-0812">Transmembrane</keyword>
<dbReference type="CDD" id="cd00130">
    <property type="entry name" value="PAS"/>
    <property type="match status" value="2"/>
</dbReference>
<dbReference type="SUPFAM" id="SSF55785">
    <property type="entry name" value="PYP-like sensor domain (PAS domain)"/>
    <property type="match status" value="2"/>
</dbReference>
<dbReference type="InterPro" id="IPR000160">
    <property type="entry name" value="GGDEF_dom"/>
</dbReference>
<dbReference type="PROSITE" id="PS50112">
    <property type="entry name" value="PAS"/>
    <property type="match status" value="2"/>
</dbReference>
<evidence type="ECO:0000313" key="8">
    <source>
        <dbReference type="Proteomes" id="UP000294796"/>
    </source>
</evidence>
<evidence type="ECO:0000256" key="2">
    <source>
        <dbReference type="SAM" id="Phobius"/>
    </source>
</evidence>
<dbReference type="InterPro" id="IPR000014">
    <property type="entry name" value="PAS"/>
</dbReference>
<evidence type="ECO:0000259" key="3">
    <source>
        <dbReference type="PROSITE" id="PS50112"/>
    </source>
</evidence>
<dbReference type="Pfam" id="PF08447">
    <property type="entry name" value="PAS_3"/>
    <property type="match status" value="1"/>
</dbReference>
<organism evidence="7 8">
    <name type="scientific">Luteimonas aestuarii</name>
    <dbReference type="NCBI Taxonomy" id="453837"/>
    <lineage>
        <taxon>Bacteria</taxon>
        <taxon>Pseudomonadati</taxon>
        <taxon>Pseudomonadota</taxon>
        <taxon>Gammaproteobacteria</taxon>
        <taxon>Lysobacterales</taxon>
        <taxon>Lysobacteraceae</taxon>
        <taxon>Luteimonas</taxon>
    </lineage>
</organism>
<dbReference type="SMART" id="SM00267">
    <property type="entry name" value="GGDEF"/>
    <property type="match status" value="1"/>
</dbReference>
<evidence type="ECO:0000259" key="4">
    <source>
        <dbReference type="PROSITE" id="PS50113"/>
    </source>
</evidence>
<evidence type="ECO:0000259" key="6">
    <source>
        <dbReference type="PROSITE" id="PS50887"/>
    </source>
</evidence>
<dbReference type="SMART" id="SM00091">
    <property type="entry name" value="PAS"/>
    <property type="match status" value="2"/>
</dbReference>
<dbReference type="Gene3D" id="3.30.450.20">
    <property type="entry name" value="PAS domain"/>
    <property type="match status" value="3"/>
</dbReference>
<dbReference type="PROSITE" id="PS50113">
    <property type="entry name" value="PAC"/>
    <property type="match status" value="1"/>
</dbReference>
<dbReference type="Gene3D" id="2.10.70.100">
    <property type="match status" value="1"/>
</dbReference>
<feature type="transmembrane region" description="Helical" evidence="2">
    <location>
        <begin position="317"/>
        <end position="340"/>
    </location>
</feature>
<feature type="domain" description="PAS" evidence="3">
    <location>
        <begin position="359"/>
        <end position="431"/>
    </location>
</feature>
<comment type="caution">
    <text evidence="7">The sequence shown here is derived from an EMBL/GenBank/DDBJ whole genome shotgun (WGS) entry which is preliminary data.</text>
</comment>
<feature type="domain" description="PAS" evidence="3">
    <location>
        <begin position="486"/>
        <end position="557"/>
    </location>
</feature>
<dbReference type="CDD" id="cd12915">
    <property type="entry name" value="PDC2_DGC_like"/>
    <property type="match status" value="1"/>
</dbReference>
<feature type="domain" description="PAC" evidence="4">
    <location>
        <begin position="434"/>
        <end position="485"/>
    </location>
</feature>
<feature type="domain" description="EAL" evidence="5">
    <location>
        <begin position="777"/>
        <end position="1031"/>
    </location>
</feature>
<accession>A0A4R5TXR3</accession>
<feature type="compositionally biased region" description="Basic and acidic residues" evidence="1">
    <location>
        <begin position="10"/>
        <end position="21"/>
    </location>
</feature>
<dbReference type="InterPro" id="IPR001633">
    <property type="entry name" value="EAL_dom"/>
</dbReference>
<dbReference type="Pfam" id="PF00563">
    <property type="entry name" value="EAL"/>
    <property type="match status" value="1"/>
</dbReference>
<keyword evidence="8" id="KW-1185">Reference proteome</keyword>
<protein>
    <submittedName>
        <fullName evidence="7">Phosphodiesterase</fullName>
    </submittedName>
</protein>
<name>A0A4R5TXR3_9GAMM</name>
<evidence type="ECO:0000256" key="1">
    <source>
        <dbReference type="SAM" id="MobiDB-lite"/>
    </source>
</evidence>
<proteinExistence type="predicted"/>
<reference evidence="7 8" key="1">
    <citation type="submission" date="2019-03" db="EMBL/GenBank/DDBJ databases">
        <title>Luteimonas zhaokaii sp.nov., isolated from the rectal contents of Plateau pika in Yushu, Qinghai Province, China.</title>
        <authorList>
            <person name="Zhang G."/>
        </authorList>
    </citation>
    <scope>NUCLEOTIDE SEQUENCE [LARGE SCALE GENOMIC DNA]</scope>
    <source>
        <strain evidence="7 8">B9</strain>
    </source>
</reference>